<comment type="caution">
    <text evidence="3">The sequence shown here is derived from an EMBL/GenBank/DDBJ whole genome shotgun (WGS) entry which is preliminary data.</text>
</comment>
<feature type="compositionally biased region" description="Polar residues" evidence="2">
    <location>
        <begin position="862"/>
        <end position="886"/>
    </location>
</feature>
<dbReference type="AlphaFoldDB" id="A0A423W6Q0"/>
<feature type="region of interest" description="Disordered" evidence="2">
    <location>
        <begin position="273"/>
        <end position="345"/>
    </location>
</feature>
<evidence type="ECO:0000313" key="3">
    <source>
        <dbReference type="EMBL" id="ROV98941.1"/>
    </source>
</evidence>
<organism evidence="3 4">
    <name type="scientific">Cytospora chrysosperma</name>
    <name type="common">Cytospora canker fungus</name>
    <name type="synonym">Sphaeria chrysosperma</name>
    <dbReference type="NCBI Taxonomy" id="252740"/>
    <lineage>
        <taxon>Eukaryota</taxon>
        <taxon>Fungi</taxon>
        <taxon>Dikarya</taxon>
        <taxon>Ascomycota</taxon>
        <taxon>Pezizomycotina</taxon>
        <taxon>Sordariomycetes</taxon>
        <taxon>Sordariomycetidae</taxon>
        <taxon>Diaporthales</taxon>
        <taxon>Cytosporaceae</taxon>
        <taxon>Cytospora</taxon>
    </lineage>
</organism>
<feature type="compositionally biased region" description="Low complexity" evidence="2">
    <location>
        <begin position="21"/>
        <end position="31"/>
    </location>
</feature>
<evidence type="ECO:0000256" key="2">
    <source>
        <dbReference type="SAM" id="MobiDB-lite"/>
    </source>
</evidence>
<keyword evidence="1" id="KW-0175">Coiled coil</keyword>
<feature type="compositionally biased region" description="Polar residues" evidence="2">
    <location>
        <begin position="708"/>
        <end position="722"/>
    </location>
</feature>
<feature type="compositionally biased region" description="Polar residues" evidence="2">
    <location>
        <begin position="1"/>
        <end position="11"/>
    </location>
</feature>
<name>A0A423W6Q0_CYTCH</name>
<feature type="compositionally biased region" description="Polar residues" evidence="2">
    <location>
        <begin position="1076"/>
        <end position="1092"/>
    </location>
</feature>
<reference evidence="3 4" key="1">
    <citation type="submission" date="2015-09" db="EMBL/GenBank/DDBJ databases">
        <title>Host preference determinants of Valsa canker pathogens revealed by comparative genomics.</title>
        <authorList>
            <person name="Yin Z."/>
            <person name="Huang L."/>
        </authorList>
    </citation>
    <scope>NUCLEOTIDE SEQUENCE [LARGE SCALE GENOMIC DNA]</scope>
    <source>
        <strain evidence="3 4">YSFL</strain>
    </source>
</reference>
<feature type="region of interest" description="Disordered" evidence="2">
    <location>
        <begin position="224"/>
        <end position="250"/>
    </location>
</feature>
<dbReference type="OrthoDB" id="4188028at2759"/>
<protein>
    <submittedName>
        <fullName evidence="3">Uncharacterized protein</fullName>
    </submittedName>
</protein>
<keyword evidence="4" id="KW-1185">Reference proteome</keyword>
<feature type="region of interest" description="Disordered" evidence="2">
    <location>
        <begin position="1"/>
        <end position="59"/>
    </location>
</feature>
<sequence>MSDAAVQQPSPTKRGRGRGRGASARGAASTRAGRKPVAGRRGRQKVYETSRAQAAHERQRDLKNAYATVAAAMKPALEELADRNLDLLKSKFDAHQEVDQYAEITDVLKQRLQARLSELDAKLKLSTACANNEWAAEQQYTKQSFLNRWDDLLEDYFDAQLRRLDVLEELQRNREPVNKLDESWNYKSITTEDAAEQGIYRKIYKGVEVPYPYLHPELVLETNKSKAVRTPSKRKPADQIEGQPNLKRPASELDEKAGASIPRHIGGLLSAVVPDEPASQPPSPSPEDNGDLPSPPANEPAAGTRGRKRKQPPARSPSLEGEESGAEEDETMPPIPNGANDPDAYGVRLINKRPRAGDMPNNRIMVPTLFEFEPHEIGFRDSTNDKSRGATKAKRRKFLGQPNSGSMFFDRTLWTYDATQYADGELDQETVQKHKLHPKHGLFLETSVNNADPPRPYQSGWKPTVFVPPDGKLIHTSRSIRAAKAEDAFAKKTLTGMVDLFMAKEGMTEDDIRDPEAERLLRDREERRLVLEREEDEAQDEEERQLGAHNMELLLRASATVESQEAQDAKHLQKAQTVSPALSRPSTMSRPYDAIRDVFGISDLPPPASSPRPHHEDTSAMNFLADLAIQSAQEPQDVPPSIFKIEEAPHIPIQMPEPVRPKQLRDPQELVQGEDALESQDYPDPQHPSVPMQLAMPEHFMGRERAYSVQSSQPYQDQQVPQSPLAPPENFAYRGPGMSHEQQQMAQSMQSMQPPQPYLGHQGPPQAHPEAYSYREPEPSYGNREPEPSYGNREPEPSYGNHQVTRQAPIPSRLTEEHYIPVPNTDDALLDPQLFENGQLPQALQVQTSQQSGQQQPPQRSGVLQQPQTSFFQTALNSPTTPTPQEASHFPDYPEPPQASQYSGPPTEPTSRSGPAADDSPGRTPFSNPSGMEAQPLPPLRPLHTGSGPGQLMAPNAPGPQIPQHIMMTPADDAGQYPPPPPSQPYSDHPYAPNGRALLSGKTQRKHTFKQAESWDNNGSELRTLMYNPYEGIRDYSATAPPPSHGPTQIRGWTHTTGSRKSRGKSSVDSHIDPSLAQTTESEATLNESVEPNDTHCEAFSDAPSGEEATLGEPVYGTTPEMSVPEQALHTGTLTGYLPAEPSPHTNEDVEIAEPSQSLTEGPAVQEDPEVALPRRVAELRSSAAKKSSKKRSSRKSPRRSAYEFRSGRREVRQD</sequence>
<feature type="region of interest" description="Disordered" evidence="2">
    <location>
        <begin position="650"/>
        <end position="997"/>
    </location>
</feature>
<proteinExistence type="predicted"/>
<dbReference type="Proteomes" id="UP000284375">
    <property type="component" value="Unassembled WGS sequence"/>
</dbReference>
<feature type="compositionally biased region" description="Basic residues" evidence="2">
    <location>
        <begin position="32"/>
        <end position="44"/>
    </location>
</feature>
<accession>A0A423W6Q0</accession>
<feature type="compositionally biased region" description="Polar residues" evidence="2">
    <location>
        <begin position="898"/>
        <end position="913"/>
    </location>
</feature>
<evidence type="ECO:0000256" key="1">
    <source>
        <dbReference type="SAM" id="Coils"/>
    </source>
</evidence>
<gene>
    <name evidence="3" type="ORF">VSDG_03673</name>
</gene>
<feature type="compositionally biased region" description="Low complexity" evidence="2">
    <location>
        <begin position="839"/>
        <end position="859"/>
    </location>
</feature>
<feature type="compositionally biased region" description="Acidic residues" evidence="2">
    <location>
        <begin position="320"/>
        <end position="331"/>
    </location>
</feature>
<feature type="compositionally biased region" description="Basic and acidic residues" evidence="2">
    <location>
        <begin position="1201"/>
        <end position="1215"/>
    </location>
</feature>
<evidence type="ECO:0000313" key="4">
    <source>
        <dbReference type="Proteomes" id="UP000284375"/>
    </source>
</evidence>
<dbReference type="EMBL" id="LJZO01000012">
    <property type="protein sequence ID" value="ROV98941.1"/>
    <property type="molecule type" value="Genomic_DNA"/>
</dbReference>
<feature type="region of interest" description="Disordered" evidence="2">
    <location>
        <begin position="1034"/>
        <end position="1215"/>
    </location>
</feature>
<feature type="compositionally biased region" description="Basic and acidic residues" evidence="2">
    <location>
        <begin position="659"/>
        <end position="668"/>
    </location>
</feature>
<feature type="compositionally biased region" description="Low complexity" evidence="2">
    <location>
        <begin position="742"/>
        <end position="753"/>
    </location>
</feature>
<feature type="coiled-coil region" evidence="1">
    <location>
        <begin position="517"/>
        <end position="544"/>
    </location>
</feature>
<dbReference type="STRING" id="252740.A0A423W6Q0"/>
<feature type="compositionally biased region" description="Basic residues" evidence="2">
    <location>
        <begin position="1187"/>
        <end position="1199"/>
    </location>
</feature>